<keyword evidence="2" id="KW-0489">Methyltransferase</keyword>
<dbReference type="InterPro" id="IPR013216">
    <property type="entry name" value="Methyltransf_11"/>
</dbReference>
<organism evidence="2 3">
    <name type="scientific">Desulfococcus multivorans DSM 2059</name>
    <dbReference type="NCBI Taxonomy" id="1121405"/>
    <lineage>
        <taxon>Bacteria</taxon>
        <taxon>Pseudomonadati</taxon>
        <taxon>Thermodesulfobacteriota</taxon>
        <taxon>Desulfobacteria</taxon>
        <taxon>Desulfobacterales</taxon>
        <taxon>Desulfococcaceae</taxon>
        <taxon>Desulfococcus</taxon>
    </lineage>
</organism>
<name>S7VI70_DESML</name>
<evidence type="ECO:0000313" key="2">
    <source>
        <dbReference type="EMBL" id="EPR44198.1"/>
    </source>
</evidence>
<dbReference type="AlphaFoldDB" id="S7VI70"/>
<dbReference type="CDD" id="cd02440">
    <property type="entry name" value="AdoMet_MTases"/>
    <property type="match status" value="1"/>
</dbReference>
<sequence length="216" mass="24411">MPKIDPFEKHSDNYDAWFEKNRDIYHQELAAIRKLMPSPSARGLEVGVGSGKFAVPLGIKIGVEPSERMAAKAEKQGIRVFRNVAEDLPFSDEEFDFVLMVTTICFVDDINKSFREAFRVLKPCGCIIIGFVDKESELGRQYMDKRNTSIFYKEATFFSAQEVRKLLMDAGFEDLTFKQTLIPGKPDEMIQDGFGKGAFVVAKAVKPRQLNDHSGL</sequence>
<dbReference type="Proteomes" id="UP000014977">
    <property type="component" value="Unassembled WGS sequence"/>
</dbReference>
<gene>
    <name evidence="2" type="ORF">dsmv_1148</name>
</gene>
<dbReference type="RefSeq" id="WP_020875444.1">
    <property type="nucleotide sequence ID" value="NZ_ATHJ01000033.1"/>
</dbReference>
<dbReference type="Pfam" id="PF08241">
    <property type="entry name" value="Methyltransf_11"/>
    <property type="match status" value="1"/>
</dbReference>
<evidence type="ECO:0000313" key="3">
    <source>
        <dbReference type="Proteomes" id="UP000014977"/>
    </source>
</evidence>
<dbReference type="SUPFAM" id="SSF53335">
    <property type="entry name" value="S-adenosyl-L-methionine-dependent methyltransferases"/>
    <property type="match status" value="1"/>
</dbReference>
<dbReference type="GO" id="GO:0008757">
    <property type="term" value="F:S-adenosylmethionine-dependent methyltransferase activity"/>
    <property type="evidence" value="ECO:0007669"/>
    <property type="project" value="InterPro"/>
</dbReference>
<dbReference type="PATRIC" id="fig|1121405.3.peg.414"/>
<keyword evidence="2" id="KW-0808">Transferase</keyword>
<dbReference type="PANTHER" id="PTHR42912">
    <property type="entry name" value="METHYLTRANSFERASE"/>
    <property type="match status" value="1"/>
</dbReference>
<keyword evidence="3" id="KW-1185">Reference proteome</keyword>
<evidence type="ECO:0000259" key="1">
    <source>
        <dbReference type="Pfam" id="PF08241"/>
    </source>
</evidence>
<proteinExistence type="predicted"/>
<accession>S7VI70</accession>
<feature type="domain" description="Methyltransferase type 11" evidence="1">
    <location>
        <begin position="44"/>
        <end position="129"/>
    </location>
</feature>
<dbReference type="PANTHER" id="PTHR42912:SF80">
    <property type="entry name" value="METHYLTRANSFERASE DOMAIN-CONTAINING PROTEIN"/>
    <property type="match status" value="1"/>
</dbReference>
<dbReference type="GO" id="GO:0032259">
    <property type="term" value="P:methylation"/>
    <property type="evidence" value="ECO:0007669"/>
    <property type="project" value="UniProtKB-KW"/>
</dbReference>
<dbReference type="Gene3D" id="3.40.50.150">
    <property type="entry name" value="Vaccinia Virus protein VP39"/>
    <property type="match status" value="1"/>
</dbReference>
<dbReference type="eggNOG" id="COG2226">
    <property type="taxonomic scope" value="Bacteria"/>
</dbReference>
<dbReference type="STRING" id="897.B2D07_04080"/>
<dbReference type="OrthoDB" id="529208at2"/>
<dbReference type="InterPro" id="IPR029063">
    <property type="entry name" value="SAM-dependent_MTases_sf"/>
</dbReference>
<dbReference type="InterPro" id="IPR050508">
    <property type="entry name" value="Methyltransf_Superfamily"/>
</dbReference>
<protein>
    <submittedName>
        <fullName evidence="2">Methyltransferase type 11</fullName>
    </submittedName>
</protein>
<reference evidence="2 3" key="1">
    <citation type="journal article" date="2013" name="Genome Announc.">
        <title>Draft genome sequences for three mercury-methylating, sulfate-reducing bacteria.</title>
        <authorList>
            <person name="Brown S.D."/>
            <person name="Hurt R.A.Jr."/>
            <person name="Gilmour C.C."/>
            <person name="Elias D.A."/>
        </authorList>
    </citation>
    <scope>NUCLEOTIDE SEQUENCE [LARGE SCALE GENOMIC DNA]</scope>
    <source>
        <strain evidence="2 3">DSM 2059</strain>
    </source>
</reference>
<dbReference type="EMBL" id="ATHJ01000033">
    <property type="protein sequence ID" value="EPR44198.1"/>
    <property type="molecule type" value="Genomic_DNA"/>
</dbReference>
<comment type="caution">
    <text evidence="2">The sequence shown here is derived from an EMBL/GenBank/DDBJ whole genome shotgun (WGS) entry which is preliminary data.</text>
</comment>